<keyword evidence="6" id="KW-0479">Metal-binding</keyword>
<dbReference type="Pfam" id="PF02872">
    <property type="entry name" value="5_nucleotid_C"/>
    <property type="match status" value="1"/>
</dbReference>
<dbReference type="GO" id="GO:0030288">
    <property type="term" value="C:outer membrane-bounded periplasmic space"/>
    <property type="evidence" value="ECO:0007669"/>
    <property type="project" value="TreeGrafter"/>
</dbReference>
<evidence type="ECO:0000256" key="2">
    <source>
        <dbReference type="ARBA" id="ARBA00001730"/>
    </source>
</evidence>
<comment type="catalytic activity">
    <reaction evidence="2">
        <text>a nucleoside 2',3'-cyclic phosphate + H2O = a nucleoside 3'-phosphate + H(+)</text>
        <dbReference type="Rhea" id="RHEA:19621"/>
        <dbReference type="ChEBI" id="CHEBI:15377"/>
        <dbReference type="ChEBI" id="CHEBI:15378"/>
        <dbReference type="ChEBI" id="CHEBI:66949"/>
        <dbReference type="ChEBI" id="CHEBI:66954"/>
        <dbReference type="EC" id="3.1.4.16"/>
    </reaction>
</comment>
<sequence>MTSSTPLCTGITGEQATLRIMQTGDLHAHVFPFDYDHDHPIDTLGFARTASLITAARKEVSNSILLDNGDFLQGSALGDYVAYDRGLRDGDLHPVIAAMNAMRYDAATLGNHEFNFGLPFMMAALRRSQFPFVSANTLIERGNTPLEDKRLLPPYAMLDRRIRDTKGKPHPIRIGILGLLPPQITTWDETQIGGKIFSRDMVETAAALIPEMKAAGADLVVVLAHSGIGEATHSDGMENAAYPLARLPGVDALVTGHTHMVFPSQQFANMQGIDLARGTVEGTPTVMAGFWGSHLGLIDLFLERKDGRWRVLDSQSSTRTIAKTTPDRKRIALVESSPRVLRAVQHHHDATLDYMRYPVGETLAPIHSYFALVKDCTSVQLICQAQQRFVAQKMKQGPHSSLPVLSAAAPFKVGGWGGPDNYTNIPPGPLHQRNLSDLYCFPNTICALRLRGADILDWLERSAGIFNHITRGKHDQPLLNDAFPSYSFDVIYGVTYQIDPSQPPRYCAQGKLINPHSRRIRNLHYQGKPLDLDAYFLVATNNYRSSTRAAVYGTNATELVFAEPVNIRTILYNEVTEKPFLDARPLPNWSIAPMSNTSFTFETSPDAARFLADLGNVWIDHLGEDANGFGRYRLWP</sequence>
<dbReference type="PROSITE" id="PS00786">
    <property type="entry name" value="5_NUCLEOTIDASE_2"/>
    <property type="match status" value="1"/>
</dbReference>
<dbReference type="SUPFAM" id="SSF55816">
    <property type="entry name" value="5'-nucleotidase (syn. UDP-sugar hydrolase), C-terminal domain"/>
    <property type="match status" value="1"/>
</dbReference>
<evidence type="ECO:0000256" key="3">
    <source>
        <dbReference type="ARBA" id="ARBA00001968"/>
    </source>
</evidence>
<dbReference type="InterPro" id="IPR008334">
    <property type="entry name" value="5'-Nucleotdase_C"/>
</dbReference>
<comment type="similarity">
    <text evidence="5 11">Belongs to the 5'-nucleotidase family.</text>
</comment>
<dbReference type="SUPFAM" id="SSF56300">
    <property type="entry name" value="Metallo-dependent phosphatases"/>
    <property type="match status" value="1"/>
</dbReference>
<evidence type="ECO:0000256" key="4">
    <source>
        <dbReference type="ARBA" id="ARBA00004196"/>
    </source>
</evidence>
<dbReference type="EMBL" id="CP039964">
    <property type="protein sequence ID" value="QCO56233.1"/>
    <property type="molecule type" value="Genomic_DNA"/>
</dbReference>
<proteinExistence type="inferred from homology"/>
<dbReference type="GO" id="GO:0009166">
    <property type="term" value="P:nucleotide catabolic process"/>
    <property type="evidence" value="ECO:0007669"/>
    <property type="project" value="InterPro"/>
</dbReference>
<protein>
    <submittedName>
        <fullName evidence="14">Bifunctional 2',3'-cyclic-nucleotide 2'-phosphodiesterase/3'-nucleotidase</fullName>
    </submittedName>
</protein>
<evidence type="ECO:0000256" key="11">
    <source>
        <dbReference type="RuleBase" id="RU362119"/>
    </source>
</evidence>
<keyword evidence="15" id="KW-1185">Reference proteome</keyword>
<evidence type="ECO:0000256" key="1">
    <source>
        <dbReference type="ARBA" id="ARBA00000527"/>
    </source>
</evidence>
<dbReference type="InterPro" id="IPR006179">
    <property type="entry name" value="5_nucleotidase/apyrase"/>
</dbReference>
<dbReference type="InterPro" id="IPR006146">
    <property type="entry name" value="5'-Nucleotdase_CS"/>
</dbReference>
<evidence type="ECO:0000256" key="8">
    <source>
        <dbReference type="ARBA" id="ARBA00022741"/>
    </source>
</evidence>
<evidence type="ECO:0000313" key="15">
    <source>
        <dbReference type="Proteomes" id="UP000298631"/>
    </source>
</evidence>
<dbReference type="GO" id="GO:0000166">
    <property type="term" value="F:nucleotide binding"/>
    <property type="evidence" value="ECO:0007669"/>
    <property type="project" value="UniProtKB-KW"/>
</dbReference>
<evidence type="ECO:0000256" key="9">
    <source>
        <dbReference type="ARBA" id="ARBA00022801"/>
    </source>
</evidence>
<comment type="cofactor">
    <cofactor evidence="3">
        <name>a divalent metal cation</name>
        <dbReference type="ChEBI" id="CHEBI:60240"/>
    </cofactor>
</comment>
<evidence type="ECO:0000313" key="14">
    <source>
        <dbReference type="EMBL" id="QCO56233.1"/>
    </source>
</evidence>
<dbReference type="Proteomes" id="UP000298631">
    <property type="component" value="Chromosome"/>
</dbReference>
<dbReference type="Gene3D" id="3.60.21.10">
    <property type="match status" value="1"/>
</dbReference>
<dbReference type="Gene3D" id="3.90.780.10">
    <property type="entry name" value="5'-Nucleotidase, C-terminal domain"/>
    <property type="match status" value="1"/>
</dbReference>
<reference evidence="14 15" key="1">
    <citation type="submission" date="2019-05" db="EMBL/GenBank/DDBJ databases">
        <title>Pseudorhodobacter turbinis sp. nov., isolated from the gut of the Korean turban shell.</title>
        <authorList>
            <person name="Jeong Y.-S."/>
            <person name="Kang W.-R."/>
            <person name="Bae J.-W."/>
        </authorList>
    </citation>
    <scope>NUCLEOTIDE SEQUENCE [LARGE SCALE GENOMIC DNA]</scope>
    <source>
        <strain evidence="14 15">S12M18</strain>
    </source>
</reference>
<dbReference type="AlphaFoldDB" id="A0A4P8EHK9"/>
<dbReference type="NCBIfam" id="NF006938">
    <property type="entry name" value="PRK09420.1"/>
    <property type="match status" value="1"/>
</dbReference>
<organism evidence="14 15">
    <name type="scientific">Pseudorhodobacter turbinis</name>
    <dbReference type="NCBI Taxonomy" id="2500533"/>
    <lineage>
        <taxon>Bacteria</taxon>
        <taxon>Pseudomonadati</taxon>
        <taxon>Pseudomonadota</taxon>
        <taxon>Alphaproteobacteria</taxon>
        <taxon>Rhodobacterales</taxon>
        <taxon>Paracoccaceae</taxon>
        <taxon>Pseudorhodobacter</taxon>
    </lineage>
</organism>
<evidence type="ECO:0000256" key="5">
    <source>
        <dbReference type="ARBA" id="ARBA00006654"/>
    </source>
</evidence>
<evidence type="ECO:0000256" key="10">
    <source>
        <dbReference type="ARBA" id="ARBA00023268"/>
    </source>
</evidence>
<comment type="subcellular location">
    <subcellularLocation>
        <location evidence="4">Cell envelope</location>
    </subcellularLocation>
</comment>
<dbReference type="KEGG" id="pseb:EOK75_11120"/>
<keyword evidence="8 11" id="KW-0547">Nucleotide-binding</keyword>
<dbReference type="RefSeq" id="WP_137194017.1">
    <property type="nucleotide sequence ID" value="NZ_CP039964.1"/>
</dbReference>
<comment type="catalytic activity">
    <reaction evidence="1">
        <text>a ribonucleoside 3'-phosphate + H2O = a ribonucleoside + phosphate</text>
        <dbReference type="Rhea" id="RHEA:10144"/>
        <dbReference type="ChEBI" id="CHEBI:13197"/>
        <dbReference type="ChEBI" id="CHEBI:15377"/>
        <dbReference type="ChEBI" id="CHEBI:18254"/>
        <dbReference type="ChEBI" id="CHEBI:43474"/>
        <dbReference type="EC" id="3.1.3.6"/>
    </reaction>
</comment>
<dbReference type="PANTHER" id="PTHR11575">
    <property type="entry name" value="5'-NUCLEOTIDASE-RELATED"/>
    <property type="match status" value="1"/>
</dbReference>
<keyword evidence="10" id="KW-0511">Multifunctional enzyme</keyword>
<evidence type="ECO:0000259" key="12">
    <source>
        <dbReference type="Pfam" id="PF00149"/>
    </source>
</evidence>
<dbReference type="InterPro" id="IPR004843">
    <property type="entry name" value="Calcineurin-like_PHP"/>
</dbReference>
<dbReference type="OrthoDB" id="9803927at2"/>
<accession>A0A4P8EHK9</accession>
<dbReference type="InterPro" id="IPR029052">
    <property type="entry name" value="Metallo-depent_PP-like"/>
</dbReference>
<name>A0A4P8EHK9_9RHOB</name>
<dbReference type="InterPro" id="IPR041827">
    <property type="entry name" value="CpdB_N"/>
</dbReference>
<dbReference type="GO" id="GO:0008254">
    <property type="term" value="F:3'-nucleotidase activity"/>
    <property type="evidence" value="ECO:0007669"/>
    <property type="project" value="UniProtKB-EC"/>
</dbReference>
<evidence type="ECO:0000259" key="13">
    <source>
        <dbReference type="Pfam" id="PF02872"/>
    </source>
</evidence>
<dbReference type="Pfam" id="PF00149">
    <property type="entry name" value="Metallophos"/>
    <property type="match status" value="1"/>
</dbReference>
<gene>
    <name evidence="14" type="ORF">EOK75_11120</name>
</gene>
<evidence type="ECO:0000256" key="6">
    <source>
        <dbReference type="ARBA" id="ARBA00022723"/>
    </source>
</evidence>
<keyword evidence="9 11" id="KW-0378">Hydrolase</keyword>
<dbReference type="PANTHER" id="PTHR11575:SF6">
    <property type="entry name" value="2',3'-CYCLIC-NUCLEOTIDE 2'-PHOSPHODIESTERASE_3'-NUCLEOTIDASE"/>
    <property type="match status" value="1"/>
</dbReference>
<feature type="domain" description="5'-Nucleotidase C-terminal" evidence="13">
    <location>
        <begin position="373"/>
        <end position="546"/>
    </location>
</feature>
<dbReference type="CDD" id="cd07410">
    <property type="entry name" value="MPP_CpdB_N"/>
    <property type="match status" value="1"/>
</dbReference>
<keyword evidence="7" id="KW-0732">Signal</keyword>
<evidence type="ECO:0000256" key="7">
    <source>
        <dbReference type="ARBA" id="ARBA00022729"/>
    </source>
</evidence>
<dbReference type="PRINTS" id="PR01607">
    <property type="entry name" value="APYRASEFAMLY"/>
</dbReference>
<dbReference type="GO" id="GO:0046872">
    <property type="term" value="F:metal ion binding"/>
    <property type="evidence" value="ECO:0007669"/>
    <property type="project" value="UniProtKB-KW"/>
</dbReference>
<dbReference type="InterPro" id="IPR036907">
    <property type="entry name" value="5'-Nucleotdase_C_sf"/>
</dbReference>
<dbReference type="GO" id="GO:0008663">
    <property type="term" value="F:2',3'-cyclic-nucleotide 2'-phosphodiesterase activity"/>
    <property type="evidence" value="ECO:0007669"/>
    <property type="project" value="UniProtKB-EC"/>
</dbReference>
<feature type="domain" description="Calcineurin-like phosphoesterase" evidence="12">
    <location>
        <begin position="18"/>
        <end position="259"/>
    </location>
</feature>